<keyword evidence="2" id="KW-1185">Reference proteome</keyword>
<protein>
    <submittedName>
        <fullName evidence="1">Uncharacterized protein</fullName>
    </submittedName>
</protein>
<comment type="caution">
    <text evidence="1">The sequence shown here is derived from an EMBL/GenBank/DDBJ whole genome shotgun (WGS) entry which is preliminary data.</text>
</comment>
<evidence type="ECO:0000313" key="1">
    <source>
        <dbReference type="EMBL" id="CAH6722082.1"/>
    </source>
</evidence>
<name>A0ACA9YB06_9ASCO</name>
<gene>
    <name evidence="1" type="ORF">CLIB1444_08S01464</name>
</gene>
<sequence>MSETSPLIDRKNSVKFNTINTDFEGNLERAANDAYEALIDDVDDSDLDEDALWLREQRNLNKTTHWIKRPSLIMIGLTGFLFAFANGSAEASRKIILFKLGCNSIIKDGLHHFCDPSETEILISNLQLATTTISSIFSILLISKIGALSDKYGRKPFLFFIFFTFLISRVFKYYLMSHYDYLKFACIVFADVLVSCSGGLMAFLSLLNCYVSDIAEVHQRSYFIGVSMAFFFAGISIGPISGNLVLSLSKKAKTSKPSDLLTRSDSLDFSAYTNIEDYEFNPLRFELILFFLLVLVSAFILPESRSQKARRKSRTMSVSELPVLQTNETVSITKKVEDFFKSVVKEAIELLKPIKVLYIPLEFKPAHYSMERFQRERISLIVMTIIDCLLTGCAMGMGEVMFLYGILRFNWGSTVLAYYIAVSCASRALVLVGLAPVLNNFVYHKVFKFKLMKRQFDMIDFCNCFGGLIVEVVVFIGYAFAPTTLAFFGFIVLGGLSSLISPTLNSAIVKYYPDSKTGELFGSISFVKNLFNLLIPVALLTTYKYSLRIHYPQLIFIVLSVVMVLCSLAITGVKVLLNLSSSSSPEVLTRSSSFASVPSLREGSSELSHNRTNSMVSFEDPKKITDLHRKNSNISQYRN</sequence>
<dbReference type="Proteomes" id="UP001152531">
    <property type="component" value="Unassembled WGS sequence"/>
</dbReference>
<proteinExistence type="predicted"/>
<accession>A0ACA9YB06</accession>
<dbReference type="EMBL" id="CALSDN010000008">
    <property type="protein sequence ID" value="CAH6722082.1"/>
    <property type="molecule type" value="Genomic_DNA"/>
</dbReference>
<evidence type="ECO:0000313" key="2">
    <source>
        <dbReference type="Proteomes" id="UP001152531"/>
    </source>
</evidence>
<organism evidence="1 2">
    <name type="scientific">[Candida] jaroonii</name>
    <dbReference type="NCBI Taxonomy" id="467808"/>
    <lineage>
        <taxon>Eukaryota</taxon>
        <taxon>Fungi</taxon>
        <taxon>Dikarya</taxon>
        <taxon>Ascomycota</taxon>
        <taxon>Saccharomycotina</taxon>
        <taxon>Pichiomycetes</taxon>
        <taxon>Debaryomycetaceae</taxon>
        <taxon>Yamadazyma</taxon>
    </lineage>
</organism>
<reference evidence="1" key="1">
    <citation type="submission" date="2022-06" db="EMBL/GenBank/DDBJ databases">
        <authorList>
            <person name="Legras J.-L."/>
            <person name="Devillers H."/>
            <person name="Grondin C."/>
        </authorList>
    </citation>
    <scope>NUCLEOTIDE SEQUENCE</scope>
    <source>
        <strain evidence="1">CLIB 1444</strain>
    </source>
</reference>